<organism evidence="2 3">
    <name type="scientific">Maricaulis virginensis</name>
    <dbReference type="NCBI Taxonomy" id="144022"/>
    <lineage>
        <taxon>Bacteria</taxon>
        <taxon>Pseudomonadati</taxon>
        <taxon>Pseudomonadota</taxon>
        <taxon>Alphaproteobacteria</taxon>
        <taxon>Maricaulales</taxon>
        <taxon>Maricaulaceae</taxon>
        <taxon>Maricaulis</taxon>
    </lineage>
</organism>
<protein>
    <recommendedName>
        <fullName evidence="4">Flagellar basal-body protein FlbY</fullName>
    </recommendedName>
</protein>
<reference evidence="2" key="1">
    <citation type="journal article" date="2014" name="Int. J. Syst. Evol. Microbiol.">
        <title>Complete genome sequence of Corynebacterium casei LMG S-19264T (=DSM 44701T), isolated from a smear-ripened cheese.</title>
        <authorList>
            <consortium name="US DOE Joint Genome Institute (JGI-PGF)"/>
            <person name="Walter F."/>
            <person name="Albersmeier A."/>
            <person name="Kalinowski J."/>
            <person name="Ruckert C."/>
        </authorList>
    </citation>
    <scope>NUCLEOTIDE SEQUENCE</scope>
    <source>
        <strain evidence="2">VKM B-1513</strain>
    </source>
</reference>
<dbReference type="Proteomes" id="UP001143486">
    <property type="component" value="Unassembled WGS sequence"/>
</dbReference>
<feature type="region of interest" description="Disordered" evidence="1">
    <location>
        <begin position="124"/>
        <end position="149"/>
    </location>
</feature>
<dbReference type="EMBL" id="BSFE01000002">
    <property type="protein sequence ID" value="GLK51512.1"/>
    <property type="molecule type" value="Genomic_DNA"/>
</dbReference>
<name>A0A9W6IJL1_9PROT</name>
<evidence type="ECO:0000256" key="1">
    <source>
        <dbReference type="SAM" id="MobiDB-lite"/>
    </source>
</evidence>
<dbReference type="RefSeq" id="WP_271185892.1">
    <property type="nucleotide sequence ID" value="NZ_BSFE01000002.1"/>
</dbReference>
<dbReference type="AlphaFoldDB" id="A0A9W6IJL1"/>
<keyword evidence="3" id="KW-1185">Reference proteome</keyword>
<gene>
    <name evidence="2" type="ORF">GCM10017621_10200</name>
</gene>
<comment type="caution">
    <text evidence="2">The sequence shown here is derived from an EMBL/GenBank/DDBJ whole genome shotgun (WGS) entry which is preliminary data.</text>
</comment>
<accession>A0A9W6IJL1</accession>
<evidence type="ECO:0000313" key="2">
    <source>
        <dbReference type="EMBL" id="GLK51512.1"/>
    </source>
</evidence>
<evidence type="ECO:0000313" key="3">
    <source>
        <dbReference type="Proteomes" id="UP001143486"/>
    </source>
</evidence>
<proteinExistence type="predicted"/>
<reference evidence="2" key="2">
    <citation type="submission" date="2023-01" db="EMBL/GenBank/DDBJ databases">
        <authorList>
            <person name="Sun Q."/>
            <person name="Evtushenko L."/>
        </authorList>
    </citation>
    <scope>NUCLEOTIDE SEQUENCE</scope>
    <source>
        <strain evidence="2">VKM B-1513</strain>
    </source>
</reference>
<sequence length="149" mass="16110">MTELAAANGSERTQALLKLTQRLTALIQEETRLFKARRPHEAIELQTEKSELANIYRAEVARARQEPGRFSGASEQAKALLREATKAFHTALDENGRVVNAMKVLTEGVVKAIADEAARQRHAGSGYGANGNRPSAPTGSFAMAVNHTA</sequence>
<evidence type="ECO:0008006" key="4">
    <source>
        <dbReference type="Google" id="ProtNLM"/>
    </source>
</evidence>